<dbReference type="Pfam" id="PF07992">
    <property type="entry name" value="Pyr_redox_2"/>
    <property type="match status" value="1"/>
</dbReference>
<proteinExistence type="inferred from homology"/>
<dbReference type="InterPro" id="IPR005982">
    <property type="entry name" value="Thioredox_Rdtase"/>
</dbReference>
<evidence type="ECO:0000313" key="11">
    <source>
        <dbReference type="Proteomes" id="UP001597440"/>
    </source>
</evidence>
<keyword evidence="11" id="KW-1185">Reference proteome</keyword>
<evidence type="ECO:0000256" key="7">
    <source>
        <dbReference type="RuleBase" id="RU003880"/>
    </source>
</evidence>
<keyword evidence="3 7" id="KW-0274">FAD</keyword>
<keyword evidence="2 7" id="KW-0285">Flavoprotein</keyword>
<dbReference type="GO" id="GO:0004791">
    <property type="term" value="F:thioredoxin-disulfide reductase (NADPH) activity"/>
    <property type="evidence" value="ECO:0007669"/>
    <property type="project" value="UniProtKB-EC"/>
</dbReference>
<comment type="subunit">
    <text evidence="7">Homodimer.</text>
</comment>
<evidence type="ECO:0000256" key="3">
    <source>
        <dbReference type="ARBA" id="ARBA00022827"/>
    </source>
</evidence>
<dbReference type="PRINTS" id="PR00469">
    <property type="entry name" value="PNDRDTASEII"/>
</dbReference>
<evidence type="ECO:0000256" key="8">
    <source>
        <dbReference type="RuleBase" id="RU003881"/>
    </source>
</evidence>
<dbReference type="Gene3D" id="3.50.50.60">
    <property type="entry name" value="FAD/NAD(P)-binding domain"/>
    <property type="match status" value="2"/>
</dbReference>
<comment type="caution">
    <text evidence="10">The sequence shown here is derived from an EMBL/GenBank/DDBJ whole genome shotgun (WGS) entry which is preliminary data.</text>
</comment>
<dbReference type="InterPro" id="IPR036188">
    <property type="entry name" value="FAD/NAD-bd_sf"/>
</dbReference>
<dbReference type="PROSITE" id="PS00573">
    <property type="entry name" value="PYRIDINE_REDOX_2"/>
    <property type="match status" value="1"/>
</dbReference>
<keyword evidence="5" id="KW-1015">Disulfide bond</keyword>
<dbReference type="PANTHER" id="PTHR48105">
    <property type="entry name" value="THIOREDOXIN REDUCTASE 1-RELATED-RELATED"/>
    <property type="match status" value="1"/>
</dbReference>
<dbReference type="InterPro" id="IPR050097">
    <property type="entry name" value="Ferredoxin-NADP_redctase_2"/>
</dbReference>
<evidence type="ECO:0000256" key="4">
    <source>
        <dbReference type="ARBA" id="ARBA00023002"/>
    </source>
</evidence>
<comment type="similarity">
    <text evidence="1 7">Belongs to the class-II pyridine nucleotide-disulfide oxidoreductase family.</text>
</comment>
<dbReference type="NCBIfam" id="TIGR01292">
    <property type="entry name" value="TRX_reduct"/>
    <property type="match status" value="1"/>
</dbReference>
<evidence type="ECO:0000256" key="2">
    <source>
        <dbReference type="ARBA" id="ARBA00022630"/>
    </source>
</evidence>
<gene>
    <name evidence="10" type="primary">trxB</name>
    <name evidence="10" type="ORF">ACFSQW_14060</name>
</gene>
<dbReference type="Proteomes" id="UP001597440">
    <property type="component" value="Unassembled WGS sequence"/>
</dbReference>
<name>A0ABW5L2W9_9SPHI</name>
<keyword evidence="6 7" id="KW-0676">Redox-active center</keyword>
<evidence type="ECO:0000256" key="1">
    <source>
        <dbReference type="ARBA" id="ARBA00009333"/>
    </source>
</evidence>
<accession>A0ABW5L2W9</accession>
<evidence type="ECO:0000256" key="5">
    <source>
        <dbReference type="ARBA" id="ARBA00023157"/>
    </source>
</evidence>
<protein>
    <recommendedName>
        <fullName evidence="7">Thioredoxin reductase</fullName>
        <ecNumber evidence="7">1.8.1.9</ecNumber>
    </recommendedName>
</protein>
<evidence type="ECO:0000256" key="6">
    <source>
        <dbReference type="ARBA" id="ARBA00023284"/>
    </source>
</evidence>
<evidence type="ECO:0000259" key="9">
    <source>
        <dbReference type="Pfam" id="PF07992"/>
    </source>
</evidence>
<organism evidence="10 11">
    <name type="scientific">Sphingobacterium tabacisoli</name>
    <dbReference type="NCBI Taxonomy" id="2044855"/>
    <lineage>
        <taxon>Bacteria</taxon>
        <taxon>Pseudomonadati</taxon>
        <taxon>Bacteroidota</taxon>
        <taxon>Sphingobacteriia</taxon>
        <taxon>Sphingobacteriales</taxon>
        <taxon>Sphingobacteriaceae</taxon>
        <taxon>Sphingobacterium</taxon>
    </lineage>
</organism>
<comment type="cofactor">
    <cofactor evidence="8">
        <name>FAD</name>
        <dbReference type="ChEBI" id="CHEBI:57692"/>
    </cofactor>
    <text evidence="8">Binds 1 FAD per subunit.</text>
</comment>
<dbReference type="EC" id="1.8.1.9" evidence="7"/>
<feature type="domain" description="FAD/NAD(P)-binding" evidence="9">
    <location>
        <begin position="6"/>
        <end position="296"/>
    </location>
</feature>
<sequence length="342" mass="37200">MGNTTQCAIIGSGPAGYTAAIYASRAALSPVLFTGLQVGGQLMQTTEVDNFPGYPTGVFGPQLMEDLRQQALRFDTEIIQDDIVEIDFSDRPFRLIRHSGEITLADSIIIATGASAKWLGLENESRYFGIGVSGCATCDGFFYRDKSVVVVGGGDTALEEAFFLAKFAKEIHLLVRKDTFRASQILQNRLKQFPHITVHFNTELQDIIGDGKKIKSVIIKKSDNNATEQILNVEGVFVAIGHTPNAELFKGKLNLDERGYITTIKGSTKTGFPGVFACGDVQDSEYRQAITAAGSGCMAALDVERYLASRIEKNGIFCIEEESTISTIVSRNGINCLDNITL</sequence>
<keyword evidence="8" id="KW-0521">NADP</keyword>
<keyword evidence="4 7" id="KW-0560">Oxidoreductase</keyword>
<reference evidence="11" key="1">
    <citation type="journal article" date="2019" name="Int. J. Syst. Evol. Microbiol.">
        <title>The Global Catalogue of Microorganisms (GCM) 10K type strain sequencing project: providing services to taxonomists for standard genome sequencing and annotation.</title>
        <authorList>
            <consortium name="The Broad Institute Genomics Platform"/>
            <consortium name="The Broad Institute Genome Sequencing Center for Infectious Disease"/>
            <person name="Wu L."/>
            <person name="Ma J."/>
        </authorList>
    </citation>
    <scope>NUCLEOTIDE SEQUENCE [LARGE SCALE GENOMIC DNA]</scope>
    <source>
        <strain evidence="11">KCTC 52298</strain>
    </source>
</reference>
<dbReference type="RefSeq" id="WP_210353847.1">
    <property type="nucleotide sequence ID" value="NZ_JAEQMU010000001.1"/>
</dbReference>
<dbReference type="EMBL" id="JBHULD010000014">
    <property type="protein sequence ID" value="MFD2555527.1"/>
    <property type="molecule type" value="Genomic_DNA"/>
</dbReference>
<evidence type="ECO:0000313" key="10">
    <source>
        <dbReference type="EMBL" id="MFD2555527.1"/>
    </source>
</evidence>
<dbReference type="InterPro" id="IPR023753">
    <property type="entry name" value="FAD/NAD-binding_dom"/>
</dbReference>
<dbReference type="SUPFAM" id="SSF51905">
    <property type="entry name" value="FAD/NAD(P)-binding domain"/>
    <property type="match status" value="1"/>
</dbReference>
<dbReference type="InterPro" id="IPR008255">
    <property type="entry name" value="Pyr_nucl-diS_OxRdtase_2_AS"/>
</dbReference>
<comment type="catalytic activity">
    <reaction evidence="7">
        <text>[thioredoxin]-dithiol + NADP(+) = [thioredoxin]-disulfide + NADPH + H(+)</text>
        <dbReference type="Rhea" id="RHEA:20345"/>
        <dbReference type="Rhea" id="RHEA-COMP:10698"/>
        <dbReference type="Rhea" id="RHEA-COMP:10700"/>
        <dbReference type="ChEBI" id="CHEBI:15378"/>
        <dbReference type="ChEBI" id="CHEBI:29950"/>
        <dbReference type="ChEBI" id="CHEBI:50058"/>
        <dbReference type="ChEBI" id="CHEBI:57783"/>
        <dbReference type="ChEBI" id="CHEBI:58349"/>
        <dbReference type="EC" id="1.8.1.9"/>
    </reaction>
</comment>
<dbReference type="PRINTS" id="PR00368">
    <property type="entry name" value="FADPNR"/>
</dbReference>